<organism evidence="2 3">
    <name type="scientific">Roseateles albus</name>
    <dbReference type="NCBI Taxonomy" id="2987525"/>
    <lineage>
        <taxon>Bacteria</taxon>
        <taxon>Pseudomonadati</taxon>
        <taxon>Pseudomonadota</taxon>
        <taxon>Betaproteobacteria</taxon>
        <taxon>Burkholderiales</taxon>
        <taxon>Sphaerotilaceae</taxon>
        <taxon>Roseateles</taxon>
    </lineage>
</organism>
<keyword evidence="3" id="KW-1185">Reference proteome</keyword>
<evidence type="ECO:0000313" key="3">
    <source>
        <dbReference type="Proteomes" id="UP001221189"/>
    </source>
</evidence>
<comment type="caution">
    <text evidence="2">The sequence shown here is derived from an EMBL/GenBank/DDBJ whole genome shotgun (WGS) entry which is preliminary data.</text>
</comment>
<feature type="transmembrane region" description="Helical" evidence="1">
    <location>
        <begin position="462"/>
        <end position="479"/>
    </location>
</feature>
<keyword evidence="1" id="KW-0472">Membrane</keyword>
<name>A0ABT5KNE0_9BURK</name>
<feature type="transmembrane region" description="Helical" evidence="1">
    <location>
        <begin position="21"/>
        <end position="40"/>
    </location>
</feature>
<feature type="transmembrane region" description="Helical" evidence="1">
    <location>
        <begin position="260"/>
        <end position="281"/>
    </location>
</feature>
<gene>
    <name evidence="2" type="ORF">PRZ03_22585</name>
</gene>
<feature type="transmembrane region" description="Helical" evidence="1">
    <location>
        <begin position="499"/>
        <end position="516"/>
    </location>
</feature>
<feature type="transmembrane region" description="Helical" evidence="1">
    <location>
        <begin position="346"/>
        <end position="379"/>
    </location>
</feature>
<protein>
    <recommendedName>
        <fullName evidence="4">ABC transporter permease</fullName>
    </recommendedName>
</protein>
<sequence length="522" mass="54689">MNGQLLLVMVLTEWRLRTRRLGSLLAFAAMLGLAWLIIAAPVDNTALLVVKDTRVLNTSAALALASATLLSPLLTLFGFFLLRGRAAEDMRSGLGAVIACAPASSAAFLLGRTLAGLLYLGVLVLAYLASTLVFHLSHGVGPLELGVYLRAYAFVLLPSLCFTAACATLFDSVTVLMGKAGDVLYFFIWVALLALMASIGSADLAPAPAWLLLDFTGIVTAVSQLSAQLGSTSVQLGLSSFNPELAPISIKELSWSTSQLFTRGLALMLALLPLVLARLCFHRYSPDRVKLSAAAARRSPLAVLNAWLKPLSRLVQPLFWLAAKLPGLAGQVLADTALSLASTPAAIALLLLSIAASAIVPAASLAGPLIAIATCWGVLISELSSRDFQADTELLACSGRGGAGRRYLSQLSASCLLGLMFMGVIALRWALTGNLLGSLALLSGILGLSALAAMMGVLAKTARCFLAFFLGWLYIALNARDLAPLDALGFNGAANTASVGFYLSLAALAGLAGYVWQVRRLR</sequence>
<keyword evidence="1" id="KW-1133">Transmembrane helix</keyword>
<dbReference type="Proteomes" id="UP001221189">
    <property type="component" value="Unassembled WGS sequence"/>
</dbReference>
<proteinExistence type="predicted"/>
<feature type="transmembrane region" description="Helical" evidence="1">
    <location>
        <begin position="182"/>
        <end position="202"/>
    </location>
</feature>
<feature type="transmembrane region" description="Helical" evidence="1">
    <location>
        <begin position="148"/>
        <end position="170"/>
    </location>
</feature>
<feature type="transmembrane region" description="Helical" evidence="1">
    <location>
        <begin position="435"/>
        <end position="455"/>
    </location>
</feature>
<dbReference type="RefSeq" id="WP_273602367.1">
    <property type="nucleotide sequence ID" value="NZ_JAQQXT010000020.1"/>
</dbReference>
<evidence type="ECO:0000313" key="2">
    <source>
        <dbReference type="EMBL" id="MDC8774361.1"/>
    </source>
</evidence>
<evidence type="ECO:0008006" key="4">
    <source>
        <dbReference type="Google" id="ProtNLM"/>
    </source>
</evidence>
<dbReference type="EMBL" id="JAQQXT010000020">
    <property type="protein sequence ID" value="MDC8774361.1"/>
    <property type="molecule type" value="Genomic_DNA"/>
</dbReference>
<feature type="transmembrane region" description="Helical" evidence="1">
    <location>
        <begin position="60"/>
        <end position="82"/>
    </location>
</feature>
<feature type="transmembrane region" description="Helical" evidence="1">
    <location>
        <begin position="117"/>
        <end position="136"/>
    </location>
</feature>
<keyword evidence="1" id="KW-0812">Transmembrane</keyword>
<reference evidence="2 3" key="1">
    <citation type="submission" date="2022-10" db="EMBL/GenBank/DDBJ databases">
        <title>Paucibacter sp. hw1 Genome sequencing.</title>
        <authorList>
            <person name="Park S."/>
        </authorList>
    </citation>
    <scope>NUCLEOTIDE SEQUENCE [LARGE SCALE GENOMIC DNA]</scope>
    <source>
        <strain evidence="3">hw1</strain>
    </source>
</reference>
<accession>A0ABT5KNE0</accession>
<evidence type="ECO:0000256" key="1">
    <source>
        <dbReference type="SAM" id="Phobius"/>
    </source>
</evidence>
<feature type="transmembrane region" description="Helical" evidence="1">
    <location>
        <begin position="407"/>
        <end position="429"/>
    </location>
</feature>